<gene>
    <name evidence="2" type="ordered locus">Solca_4460</name>
</gene>
<keyword evidence="3" id="KW-1185">Reference proteome</keyword>
<dbReference type="InterPro" id="IPR043741">
    <property type="entry name" value="DUF5686"/>
</dbReference>
<dbReference type="RefSeq" id="WP_014682672.1">
    <property type="nucleotide sequence ID" value="NC_017770.1"/>
</dbReference>
<dbReference type="EMBL" id="CP003349">
    <property type="protein sequence ID" value="AFD09450.1"/>
    <property type="molecule type" value="Genomic_DNA"/>
</dbReference>
<dbReference type="HOGENOM" id="CLU_015931_0_0_10"/>
<dbReference type="Pfam" id="PF18939">
    <property type="entry name" value="DUF5686"/>
    <property type="match status" value="1"/>
</dbReference>
<dbReference type="InterPro" id="IPR008969">
    <property type="entry name" value="CarboxyPept-like_regulatory"/>
</dbReference>
<feature type="signal peptide" evidence="1">
    <location>
        <begin position="1"/>
        <end position="20"/>
    </location>
</feature>
<proteinExistence type="predicted"/>
<evidence type="ECO:0000313" key="3">
    <source>
        <dbReference type="Proteomes" id="UP000007590"/>
    </source>
</evidence>
<dbReference type="SUPFAM" id="SSF49464">
    <property type="entry name" value="Carboxypeptidase regulatory domain-like"/>
    <property type="match status" value="1"/>
</dbReference>
<evidence type="ECO:0000313" key="2">
    <source>
        <dbReference type="EMBL" id="AFD09450.1"/>
    </source>
</evidence>
<accession>H8KNB7</accession>
<evidence type="ECO:0000256" key="1">
    <source>
        <dbReference type="SAM" id="SignalP"/>
    </source>
</evidence>
<dbReference type="OrthoDB" id="983143at2"/>
<name>H8KNB7_SOLCM</name>
<evidence type="ECO:0008006" key="4">
    <source>
        <dbReference type="Google" id="ProtNLM"/>
    </source>
</evidence>
<reference evidence="2" key="1">
    <citation type="submission" date="2012-02" db="EMBL/GenBank/DDBJ databases">
        <title>The complete genome of Solitalea canadensis DSM 3403.</title>
        <authorList>
            <consortium name="US DOE Joint Genome Institute (JGI-PGF)"/>
            <person name="Lucas S."/>
            <person name="Copeland A."/>
            <person name="Lapidus A."/>
            <person name="Glavina del Rio T."/>
            <person name="Dalin E."/>
            <person name="Tice H."/>
            <person name="Bruce D."/>
            <person name="Goodwin L."/>
            <person name="Pitluck S."/>
            <person name="Peters L."/>
            <person name="Ovchinnikova G."/>
            <person name="Lu M."/>
            <person name="Kyrpides N."/>
            <person name="Mavromatis K."/>
            <person name="Ivanova N."/>
            <person name="Brettin T."/>
            <person name="Detter J.C."/>
            <person name="Han C."/>
            <person name="Larimer F."/>
            <person name="Land M."/>
            <person name="Hauser L."/>
            <person name="Markowitz V."/>
            <person name="Cheng J.-F."/>
            <person name="Hugenholtz P."/>
            <person name="Woyke T."/>
            <person name="Wu D."/>
            <person name="Spring S."/>
            <person name="Schroeder M."/>
            <person name="Kopitz M."/>
            <person name="Brambilla E."/>
            <person name="Klenk H.-P."/>
            <person name="Eisen J.A."/>
        </authorList>
    </citation>
    <scope>NUCLEOTIDE SEQUENCE</scope>
    <source>
        <strain evidence="2">DSM 3403</strain>
    </source>
</reference>
<organism evidence="2 3">
    <name type="scientific">Solitalea canadensis (strain ATCC 29591 / DSM 3403 / JCM 21819 / LMG 8368 / NBRC 15130 / NCIMB 12057 / USAM 9D)</name>
    <name type="common">Flexibacter canadensis</name>
    <dbReference type="NCBI Taxonomy" id="929556"/>
    <lineage>
        <taxon>Bacteria</taxon>
        <taxon>Pseudomonadati</taxon>
        <taxon>Bacteroidota</taxon>
        <taxon>Sphingobacteriia</taxon>
        <taxon>Sphingobacteriales</taxon>
        <taxon>Sphingobacteriaceae</taxon>
        <taxon>Solitalea</taxon>
    </lineage>
</organism>
<feature type="chain" id="PRO_5003615110" description="Carboxypeptidase-like regulatory domain-containing protein" evidence="1">
    <location>
        <begin position="21"/>
        <end position="820"/>
    </location>
</feature>
<dbReference type="AlphaFoldDB" id="H8KNB7"/>
<sequence length="820" mass="93781">MRLSFYICLVLTFISFSLTAATISGEITDQAGKPVPFANVYIQQSTIGVTANAEGMYTLKVNPGTYQVVFKTIGYKQLIKTITVTDQNITVDIELEQEIYSLKEVNVSSKQEDPAFEVVRNAIKKRKQYLNEVKGFSCNVYIKGVQRLMNAPKKFLGVDVDQIGKEMGLDSNRRGIIYLSESESKYNFQQPDKVREQMISSRVSGNSNGFSFNQASDLIVNMYESLVEVGPLSPRGLISPIADNALFYYRYKLVGTTYDGNLLINKIEVLPRRKNDPVFRGFIYIIEDSWRLYSVDALLTKDAQIQLLDSINIRQQYFPASNEAWMLASQKFTFKGGILSFKFGGDYIAVYRDYELNPAFAKDFFNGEVLSVTKESNQKDSLYWKQVRPVPLTNEEVVDYRRKDSIETLRKSETYLDSIDRKSNMLKPMSLVLGGYTYKQRFRKQTWTISPLLPNNLQFNSVEGVNLTLRGSFRKELGDRRNYSIVPEVRYGFSNQHLNGNVSFYYRFDPTKIGSLSLKVGTEVVDFNDRGAISPLFNTVNTLIYQDNFLKLYERRFATMSFSREVANGVQMNASIDYADRNPLVNTNYYSFRSDSTATYTANNPYYGFNNNAAFIRNQALTFSLSATISFGSEFITRPDGKFYVGSKWPKLALNYRSGLNILKSDVSYDLVSGRVYDTGIRLGLLGNLAFSAGGGKFVSNKATWFMDYQHFKGNRLTFYEGSSSNVFRFLDYYRYSTNDYFIEGHLEHNFSGFFTNKIPLFRKLRLEEVVGANYLNTDGLKNYAEVYFGLQRLMLRAELGFSWINGKSYESAFRLSTSF</sequence>
<dbReference type="Proteomes" id="UP000007590">
    <property type="component" value="Chromosome"/>
</dbReference>
<dbReference type="STRING" id="929556.Solca_4460"/>
<keyword evidence="1" id="KW-0732">Signal</keyword>
<dbReference type="Gene3D" id="2.60.40.1120">
    <property type="entry name" value="Carboxypeptidase-like, regulatory domain"/>
    <property type="match status" value="1"/>
</dbReference>
<dbReference type="Pfam" id="PF13715">
    <property type="entry name" value="CarbopepD_reg_2"/>
    <property type="match status" value="1"/>
</dbReference>
<dbReference type="eggNOG" id="COG1470">
    <property type="taxonomic scope" value="Bacteria"/>
</dbReference>
<protein>
    <recommendedName>
        <fullName evidence="4">Carboxypeptidase-like regulatory domain-containing protein</fullName>
    </recommendedName>
</protein>
<dbReference type="KEGG" id="scn:Solca_4460"/>